<evidence type="ECO:0000313" key="9">
    <source>
        <dbReference type="EMBL" id="SHJ74318.1"/>
    </source>
</evidence>
<evidence type="ECO:0000256" key="1">
    <source>
        <dbReference type="ARBA" id="ARBA00022605"/>
    </source>
</evidence>
<accession>A0A1M6LST8</accession>
<dbReference type="AlphaFoldDB" id="A0A1M6LST8"/>
<dbReference type="CDD" id="cd03350">
    <property type="entry name" value="LbH_THP_succinylT"/>
    <property type="match status" value="1"/>
</dbReference>
<comment type="catalytic activity">
    <reaction evidence="7">
        <text>(S)-2,3,4,5-tetrahydrodipicolinate + acetyl-CoA + H2O = L-2-acetamido-6-oxoheptanedioate + CoA</text>
        <dbReference type="Rhea" id="RHEA:13085"/>
        <dbReference type="ChEBI" id="CHEBI:15377"/>
        <dbReference type="ChEBI" id="CHEBI:16845"/>
        <dbReference type="ChEBI" id="CHEBI:57287"/>
        <dbReference type="ChEBI" id="CHEBI:57288"/>
        <dbReference type="ChEBI" id="CHEBI:58117"/>
        <dbReference type="EC" id="2.3.1.89"/>
    </reaction>
</comment>
<reference evidence="10" key="1">
    <citation type="submission" date="2016-11" db="EMBL/GenBank/DDBJ databases">
        <authorList>
            <person name="Varghese N."/>
            <person name="Submissions S."/>
        </authorList>
    </citation>
    <scope>NUCLEOTIDE SEQUENCE [LARGE SCALE GENOMIC DNA]</scope>
    <source>
        <strain evidence="10">DSM 17957</strain>
    </source>
</reference>
<comment type="pathway">
    <text evidence="7">Amino-acid biosynthesis; L-lysine biosynthesis via DAP pathway; LL-2,6-diaminopimelate from (S)-tetrahydrodipicolinate (acetylase route): step 1/3.</text>
</comment>
<dbReference type="InterPro" id="IPR050179">
    <property type="entry name" value="Trans_hexapeptide_repeat"/>
</dbReference>
<evidence type="ECO:0000256" key="2">
    <source>
        <dbReference type="ARBA" id="ARBA00022679"/>
    </source>
</evidence>
<dbReference type="PROSITE" id="PS00101">
    <property type="entry name" value="HEXAPEP_TRANSFERASES"/>
    <property type="match status" value="1"/>
</dbReference>
<comment type="similarity">
    <text evidence="7">Belongs to the transferase hexapeptide repeat family. DapH subfamily.</text>
</comment>
<evidence type="ECO:0000256" key="4">
    <source>
        <dbReference type="ARBA" id="ARBA00022915"/>
    </source>
</evidence>
<dbReference type="InterPro" id="IPR013710">
    <property type="entry name" value="DapH_N"/>
</dbReference>
<sequence>MKGLSLLMTTERELDNKELDLTDPYAIARYIKEAKKSTPVKVYVDGSLEAFSQEGIQKFGNDSFWVLFGEHDVVAQFLETHKDHITNYILENDRRNSAIPMLDLKKINARIEPGAVIRDRVKIGNNAVIMMGAVINIGSEIGDGTMIDMNAVLGARATVGKNVHVGAGAVLAGVLEPPSATPVIIEDNVMIGANAVILEGVKVGKNAVVAAGSVVTRDVPPDCVVAGIPARIIKEKDAQTADKTKLLDDLRG</sequence>
<dbReference type="EMBL" id="FQZV01000039">
    <property type="protein sequence ID" value="SHJ74318.1"/>
    <property type="molecule type" value="Genomic_DNA"/>
</dbReference>
<evidence type="ECO:0000256" key="6">
    <source>
        <dbReference type="ARBA" id="ARBA00023315"/>
    </source>
</evidence>
<dbReference type="InterPro" id="IPR011004">
    <property type="entry name" value="Trimer_LpxA-like_sf"/>
</dbReference>
<protein>
    <recommendedName>
        <fullName evidence="7">2,3,4,5-tetrahydropyridine-2,6-dicarboxylate N-acetyltransferase</fullName>
        <ecNumber evidence="7">2.3.1.89</ecNumber>
    </recommendedName>
    <alternativeName>
        <fullName evidence="7">Tetrahydrodipicolinate N-acetyltransferase</fullName>
        <shortName evidence="7">THP acetyltransferase</shortName>
        <shortName evidence="7">Tetrahydropicolinate acetylase</shortName>
    </alternativeName>
</protein>
<keyword evidence="3 7" id="KW-0677">Repeat</keyword>
<evidence type="ECO:0000256" key="5">
    <source>
        <dbReference type="ARBA" id="ARBA00023154"/>
    </source>
</evidence>
<dbReference type="Gene3D" id="2.160.10.10">
    <property type="entry name" value="Hexapeptide repeat proteins"/>
    <property type="match status" value="1"/>
</dbReference>
<dbReference type="EC" id="2.3.1.89" evidence="7"/>
<keyword evidence="2 7" id="KW-0808">Transferase</keyword>
<dbReference type="NCBIfam" id="TIGR03532">
    <property type="entry name" value="DapD_Ac"/>
    <property type="match status" value="1"/>
</dbReference>
<feature type="domain" description="2,3,4,5-tetrahydropyridine-2,6-dicarboxylate N-acetyltransferase N-terminal" evidence="8">
    <location>
        <begin position="22"/>
        <end position="104"/>
    </location>
</feature>
<dbReference type="Pfam" id="PF08503">
    <property type="entry name" value="DapH_N"/>
    <property type="match status" value="1"/>
</dbReference>
<dbReference type="PANTHER" id="PTHR43300">
    <property type="entry name" value="ACETYLTRANSFERASE"/>
    <property type="match status" value="1"/>
</dbReference>
<dbReference type="SUPFAM" id="SSF51161">
    <property type="entry name" value="Trimeric LpxA-like enzymes"/>
    <property type="match status" value="1"/>
</dbReference>
<keyword evidence="4 7" id="KW-0220">Diaminopimelate biosynthesis</keyword>
<dbReference type="Pfam" id="PF14602">
    <property type="entry name" value="Hexapep_2"/>
    <property type="match status" value="1"/>
</dbReference>
<dbReference type="GO" id="GO:0047200">
    <property type="term" value="F:tetrahydrodipicolinate N-acetyltransferase activity"/>
    <property type="evidence" value="ECO:0007669"/>
    <property type="project" value="UniProtKB-UniRule"/>
</dbReference>
<dbReference type="Proteomes" id="UP000184536">
    <property type="component" value="Unassembled WGS sequence"/>
</dbReference>
<evidence type="ECO:0000259" key="8">
    <source>
        <dbReference type="Pfam" id="PF08503"/>
    </source>
</evidence>
<dbReference type="UniPathway" id="UPA00034">
    <property type="reaction ID" value="UER00022"/>
</dbReference>
<dbReference type="HAMAP" id="MF_01691">
    <property type="entry name" value="DapH"/>
    <property type="match status" value="1"/>
</dbReference>
<dbReference type="InterPro" id="IPR001451">
    <property type="entry name" value="Hexapep"/>
</dbReference>
<keyword evidence="1 7" id="KW-0028">Amino-acid biosynthesis</keyword>
<evidence type="ECO:0000256" key="3">
    <source>
        <dbReference type="ARBA" id="ARBA00022737"/>
    </source>
</evidence>
<dbReference type="Pfam" id="PF00132">
    <property type="entry name" value="Hexapep"/>
    <property type="match status" value="1"/>
</dbReference>
<name>A0A1M6LST8_9FIRM</name>
<evidence type="ECO:0000313" key="10">
    <source>
        <dbReference type="Proteomes" id="UP000184536"/>
    </source>
</evidence>
<dbReference type="PANTHER" id="PTHR43300:SF10">
    <property type="entry name" value="2,3,4,5-TETRAHYDROPYRIDINE-2,6-DICARBOXYLATE N-ACETYLTRANSFERASE"/>
    <property type="match status" value="1"/>
</dbReference>
<dbReference type="STRING" id="1121919.SAMN02745975_02760"/>
<comment type="function">
    <text evidence="7">Catalyzes the transfer of an acetyl group from acetyl-CoA to tetrahydrodipicolinate.</text>
</comment>
<dbReference type="GO" id="GO:0009089">
    <property type="term" value="P:lysine biosynthetic process via diaminopimelate"/>
    <property type="evidence" value="ECO:0007669"/>
    <property type="project" value="UniProtKB-UniRule"/>
</dbReference>
<organism evidence="9 10">
    <name type="scientific">Geosporobacter subterraneus DSM 17957</name>
    <dbReference type="NCBI Taxonomy" id="1121919"/>
    <lineage>
        <taxon>Bacteria</taxon>
        <taxon>Bacillati</taxon>
        <taxon>Bacillota</taxon>
        <taxon>Clostridia</taxon>
        <taxon>Peptostreptococcales</taxon>
        <taxon>Thermotaleaceae</taxon>
        <taxon>Geosporobacter</taxon>
    </lineage>
</organism>
<evidence type="ECO:0000256" key="7">
    <source>
        <dbReference type="HAMAP-Rule" id="MF_01691"/>
    </source>
</evidence>
<keyword evidence="6 7" id="KW-0012">Acyltransferase</keyword>
<dbReference type="InterPro" id="IPR019873">
    <property type="entry name" value="DapH"/>
</dbReference>
<keyword evidence="5 7" id="KW-0457">Lysine biosynthesis</keyword>
<gene>
    <name evidence="7" type="primary">dapH</name>
    <name evidence="9" type="ORF">SAMN02745975_02760</name>
</gene>
<dbReference type="GO" id="GO:0019877">
    <property type="term" value="P:diaminopimelate biosynthetic process"/>
    <property type="evidence" value="ECO:0007669"/>
    <property type="project" value="UniProtKB-UniRule"/>
</dbReference>
<proteinExistence type="inferred from homology"/>
<dbReference type="InterPro" id="IPR018357">
    <property type="entry name" value="Hexapep_transf_CS"/>
</dbReference>
<keyword evidence="10" id="KW-1185">Reference proteome</keyword>
<dbReference type="Gene3D" id="3.30.70.250">
    <property type="entry name" value="Malonyl-CoA ACP transacylase, ACP-binding"/>
    <property type="match status" value="1"/>
</dbReference>